<evidence type="ECO:0000313" key="4">
    <source>
        <dbReference type="Proteomes" id="UP000195437"/>
    </source>
</evidence>
<keyword evidence="2" id="KW-0732">Signal</keyword>
<organism evidence="3 4">
    <name type="scientific">Tumebacillus avium</name>
    <dbReference type="NCBI Taxonomy" id="1903704"/>
    <lineage>
        <taxon>Bacteria</taxon>
        <taxon>Bacillati</taxon>
        <taxon>Bacillota</taxon>
        <taxon>Bacilli</taxon>
        <taxon>Bacillales</taxon>
        <taxon>Alicyclobacillaceae</taxon>
        <taxon>Tumebacillus</taxon>
    </lineage>
</organism>
<accession>A0A1Y0IJJ1</accession>
<evidence type="ECO:0000313" key="3">
    <source>
        <dbReference type="EMBL" id="ARU60672.1"/>
    </source>
</evidence>
<dbReference type="EMBL" id="CP021434">
    <property type="protein sequence ID" value="ARU60672.1"/>
    <property type="molecule type" value="Genomic_DNA"/>
</dbReference>
<dbReference type="PROSITE" id="PS51257">
    <property type="entry name" value="PROKAR_LIPOPROTEIN"/>
    <property type="match status" value="1"/>
</dbReference>
<name>A0A1Y0IJJ1_9BACL</name>
<dbReference type="RefSeq" id="WP_087456062.1">
    <property type="nucleotide sequence ID" value="NZ_CP021434.1"/>
</dbReference>
<sequence length="150" mass="15198">MEKTTKLVSLFAATVLVAGTALVGCGDDDTVVQQQEGICYDDDDNGYCDDSDNVVDHSYGFIYIGSHKQYYKKGYYPGNDGKVYRSAKRANSGSSSGTGKNGSGSTVTPPKSSSGTGSVVSPGKSTSGSNTGVSSGSKGGIGSSSKSSSS</sequence>
<keyword evidence="4" id="KW-1185">Reference proteome</keyword>
<dbReference type="OrthoDB" id="9945575at2"/>
<feature type="region of interest" description="Disordered" evidence="1">
    <location>
        <begin position="77"/>
        <end position="150"/>
    </location>
</feature>
<evidence type="ECO:0000256" key="2">
    <source>
        <dbReference type="SAM" id="SignalP"/>
    </source>
</evidence>
<feature type="signal peptide" evidence="2">
    <location>
        <begin position="1"/>
        <end position="23"/>
    </location>
</feature>
<evidence type="ECO:0000256" key="1">
    <source>
        <dbReference type="SAM" id="MobiDB-lite"/>
    </source>
</evidence>
<dbReference type="KEGG" id="tum:CBW65_05925"/>
<dbReference type="AlphaFoldDB" id="A0A1Y0IJJ1"/>
<dbReference type="Proteomes" id="UP000195437">
    <property type="component" value="Chromosome"/>
</dbReference>
<feature type="chain" id="PRO_5038684356" description="Lipoprotein" evidence="2">
    <location>
        <begin position="24"/>
        <end position="150"/>
    </location>
</feature>
<evidence type="ECO:0008006" key="5">
    <source>
        <dbReference type="Google" id="ProtNLM"/>
    </source>
</evidence>
<reference evidence="4" key="1">
    <citation type="submission" date="2017-05" db="EMBL/GenBank/DDBJ databases">
        <authorList>
            <person name="Sung H."/>
        </authorList>
    </citation>
    <scope>NUCLEOTIDE SEQUENCE [LARGE SCALE GENOMIC DNA]</scope>
    <source>
        <strain evidence="4">AR23208</strain>
    </source>
</reference>
<gene>
    <name evidence="3" type="ORF">CBW65_05925</name>
</gene>
<proteinExistence type="predicted"/>
<feature type="compositionally biased region" description="Low complexity" evidence="1">
    <location>
        <begin position="91"/>
        <end position="136"/>
    </location>
</feature>
<protein>
    <recommendedName>
        <fullName evidence="5">Lipoprotein</fullName>
    </recommendedName>
</protein>